<keyword evidence="4" id="KW-0067">ATP-binding</keyword>
<protein>
    <submittedName>
        <fullName evidence="4">Replicative DNA helicase</fullName>
    </submittedName>
</protein>
<comment type="caution">
    <text evidence="4">The sequence shown here is derived from an EMBL/GenBank/DDBJ whole genome shotgun (WGS) entry which is preliminary data.</text>
</comment>
<proteinExistence type="predicted"/>
<keyword evidence="5" id="KW-1185">Reference proteome</keyword>
<keyword evidence="4" id="KW-0347">Helicase</keyword>
<dbReference type="InterPro" id="IPR016136">
    <property type="entry name" value="DNA_helicase_N/primase_C"/>
</dbReference>
<dbReference type="Proteomes" id="UP000003412">
    <property type="component" value="Chromosome"/>
</dbReference>
<reference evidence="4 5" key="1">
    <citation type="journal article" date="2010" name="Microbiol. Resour. Announc.">
        <title>Comparative genomics of the bacterial genus Listeria: Genome evolution is characterized by limited gene acquisition and limited gene loss.</title>
        <authorList>
            <person name="den Bakker H.C."/>
            <person name="Cummings C.A."/>
            <person name="Ferreira V."/>
            <person name="Vatta P."/>
            <person name="Orsi R.H."/>
            <person name="Degoricija L."/>
            <person name="Barker M."/>
            <person name="Petrauskene O."/>
            <person name="Furtado M.R."/>
            <person name="Wiedmann M."/>
        </authorList>
    </citation>
    <scope>NUCLEOTIDE SEQUENCE [LARGE SCALE GENOMIC DNA]</scope>
    <source>
        <strain evidence="4 5">FSL S4-120</strain>
    </source>
</reference>
<evidence type="ECO:0000259" key="3">
    <source>
        <dbReference type="Pfam" id="PF00772"/>
    </source>
</evidence>
<evidence type="ECO:0000313" key="5">
    <source>
        <dbReference type="Proteomes" id="UP000003412"/>
    </source>
</evidence>
<feature type="domain" description="DNA helicase DnaB-like N-terminal" evidence="3">
    <location>
        <begin position="10"/>
        <end position="111"/>
    </location>
</feature>
<dbReference type="SUPFAM" id="SSF48024">
    <property type="entry name" value="N-terminal domain of DnaB helicase"/>
    <property type="match status" value="1"/>
</dbReference>
<keyword evidence="2" id="KW-0238">DNA-binding</keyword>
<feature type="non-terminal residue" evidence="4">
    <location>
        <position position="127"/>
    </location>
</feature>
<dbReference type="Gene3D" id="1.10.860.10">
    <property type="entry name" value="DNAb Helicase, Chain A"/>
    <property type="match status" value="1"/>
</dbReference>
<dbReference type="InterPro" id="IPR007693">
    <property type="entry name" value="DNA_helicase_DnaB-like_N"/>
</dbReference>
<accession>A0ABP2K286</accession>
<dbReference type="PANTHER" id="PTHR30153:SF2">
    <property type="entry name" value="REPLICATIVE DNA HELICASE"/>
    <property type="match status" value="1"/>
</dbReference>
<evidence type="ECO:0000256" key="2">
    <source>
        <dbReference type="ARBA" id="ARBA00023125"/>
    </source>
</evidence>
<keyword evidence="1" id="KW-0235">DNA replication</keyword>
<keyword evidence="4" id="KW-0378">Hydrolase</keyword>
<evidence type="ECO:0000313" key="4">
    <source>
        <dbReference type="EMBL" id="EFR89218.1"/>
    </source>
</evidence>
<gene>
    <name evidence="4" type="ORF">NT05LM_0102</name>
</gene>
<dbReference type="Pfam" id="PF00772">
    <property type="entry name" value="DnaB"/>
    <property type="match status" value="1"/>
</dbReference>
<sequence length="127" mass="13989">MDNNFQDRTPPQNIEAEQAVLGAIFLEPNALITASEILMPDDFYRTGHQIIFETMLDLNDHGKAVDVLTVYESLAAKGNLEDAGGLPYLTELSGAVPTAANLEYYAHIIEDKALLRRLIRTATQIAT</sequence>
<evidence type="ECO:0000256" key="1">
    <source>
        <dbReference type="ARBA" id="ARBA00022705"/>
    </source>
</evidence>
<organism evidence="4 5">
    <name type="scientific">Listeria marthii FSL S4-120</name>
    <dbReference type="NCBI Taxonomy" id="702457"/>
    <lineage>
        <taxon>Bacteria</taxon>
        <taxon>Bacillati</taxon>
        <taxon>Bacillota</taxon>
        <taxon>Bacilli</taxon>
        <taxon>Bacillales</taxon>
        <taxon>Listeriaceae</taxon>
        <taxon>Listeria</taxon>
    </lineage>
</organism>
<dbReference type="GO" id="GO:0004386">
    <property type="term" value="F:helicase activity"/>
    <property type="evidence" value="ECO:0007669"/>
    <property type="project" value="UniProtKB-KW"/>
</dbReference>
<dbReference type="EMBL" id="ADXF01000063">
    <property type="protein sequence ID" value="EFR89218.1"/>
    <property type="molecule type" value="Genomic_DNA"/>
</dbReference>
<dbReference type="InterPro" id="IPR036185">
    <property type="entry name" value="DNA_heli_DnaB-like_N_sf"/>
</dbReference>
<name>A0ABP2K286_9LIST</name>
<keyword evidence="4" id="KW-0547">Nucleotide-binding</keyword>
<dbReference type="PANTHER" id="PTHR30153">
    <property type="entry name" value="REPLICATIVE DNA HELICASE DNAB"/>
    <property type="match status" value="1"/>
</dbReference>